<comment type="caution">
    <text evidence="1">The sequence shown here is derived from an EMBL/GenBank/DDBJ whole genome shotgun (WGS) entry which is preliminary data.</text>
</comment>
<gene>
    <name evidence="1" type="ORF">B0H17DRAFT_1170194</name>
</gene>
<dbReference type="AlphaFoldDB" id="A0AAD7D6L3"/>
<keyword evidence="2" id="KW-1185">Reference proteome</keyword>
<evidence type="ECO:0000313" key="1">
    <source>
        <dbReference type="EMBL" id="KAJ7681199.1"/>
    </source>
</evidence>
<organism evidence="1 2">
    <name type="scientific">Mycena rosella</name>
    <name type="common">Pink bonnet</name>
    <name type="synonym">Agaricus rosellus</name>
    <dbReference type="NCBI Taxonomy" id="1033263"/>
    <lineage>
        <taxon>Eukaryota</taxon>
        <taxon>Fungi</taxon>
        <taxon>Dikarya</taxon>
        <taxon>Basidiomycota</taxon>
        <taxon>Agaricomycotina</taxon>
        <taxon>Agaricomycetes</taxon>
        <taxon>Agaricomycetidae</taxon>
        <taxon>Agaricales</taxon>
        <taxon>Marasmiineae</taxon>
        <taxon>Mycenaceae</taxon>
        <taxon>Mycena</taxon>
    </lineage>
</organism>
<name>A0AAD7D6L3_MYCRO</name>
<dbReference type="EMBL" id="JARKIE010000121">
    <property type="protein sequence ID" value="KAJ7681199.1"/>
    <property type="molecule type" value="Genomic_DNA"/>
</dbReference>
<accession>A0AAD7D6L3</accession>
<evidence type="ECO:0000313" key="2">
    <source>
        <dbReference type="Proteomes" id="UP001221757"/>
    </source>
</evidence>
<protein>
    <submittedName>
        <fullName evidence="1">Uncharacterized protein</fullName>
    </submittedName>
</protein>
<dbReference type="Proteomes" id="UP001221757">
    <property type="component" value="Unassembled WGS sequence"/>
</dbReference>
<reference evidence="1" key="1">
    <citation type="submission" date="2023-03" db="EMBL/GenBank/DDBJ databases">
        <title>Massive genome expansion in bonnet fungi (Mycena s.s.) driven by repeated elements and novel gene families across ecological guilds.</title>
        <authorList>
            <consortium name="Lawrence Berkeley National Laboratory"/>
            <person name="Harder C.B."/>
            <person name="Miyauchi S."/>
            <person name="Viragh M."/>
            <person name="Kuo A."/>
            <person name="Thoen E."/>
            <person name="Andreopoulos B."/>
            <person name="Lu D."/>
            <person name="Skrede I."/>
            <person name="Drula E."/>
            <person name="Henrissat B."/>
            <person name="Morin E."/>
            <person name="Kohler A."/>
            <person name="Barry K."/>
            <person name="LaButti K."/>
            <person name="Morin E."/>
            <person name="Salamov A."/>
            <person name="Lipzen A."/>
            <person name="Mereny Z."/>
            <person name="Hegedus B."/>
            <person name="Baldrian P."/>
            <person name="Stursova M."/>
            <person name="Weitz H."/>
            <person name="Taylor A."/>
            <person name="Grigoriev I.V."/>
            <person name="Nagy L.G."/>
            <person name="Martin F."/>
            <person name="Kauserud H."/>
        </authorList>
    </citation>
    <scope>NUCLEOTIDE SEQUENCE</scope>
    <source>
        <strain evidence="1">CBHHK067</strain>
    </source>
</reference>
<proteinExistence type="predicted"/>
<sequence length="332" mass="38127">MYKRLYIGVPAESNERLVILDSFHYASVLERRVGGEDIWARSTVQALKNTGYTYLYTDATTMRYSVQLYQMLPDLVKTVLVERQYSKLCFEDVTCVMSPQNPSGIPTWKLLSVSFWVQAENPLGHKWTLSPEDPECLSRPFVPHDQRAKPPRAYVLAKKLEYFSPEKNAWKNNFYDDVAAETGAQFLAGAWQTTPDSESPKLPKSVKNFYQALAESPTPYDALCFGVPYINPILQWDKKDPTNRQKWTTQQGLLKHLDPPYVYNLLKGDKEGFLKAIKDALAHPIESYILDRMRMGVVEERLGNILETDWKAEAQILLKERMESGKGRLFTV</sequence>